<name>A0A1D1Y1U7_9ARAE</name>
<keyword evidence="2" id="KW-0067">ATP-binding</keyword>
<evidence type="ECO:0000256" key="1">
    <source>
        <dbReference type="SAM" id="MobiDB-lite"/>
    </source>
</evidence>
<dbReference type="AlphaFoldDB" id="A0A1D1Y1U7"/>
<keyword evidence="2" id="KW-0378">Hydrolase</keyword>
<protein>
    <submittedName>
        <fullName evidence="2">Putative ski2-type helicase</fullName>
    </submittedName>
</protein>
<feature type="region of interest" description="Disordered" evidence="1">
    <location>
        <begin position="152"/>
        <end position="186"/>
    </location>
</feature>
<evidence type="ECO:0000313" key="2">
    <source>
        <dbReference type="EMBL" id="JAT48618.1"/>
    </source>
</evidence>
<proteinExistence type="predicted"/>
<feature type="region of interest" description="Disordered" evidence="1">
    <location>
        <begin position="71"/>
        <end position="94"/>
    </location>
</feature>
<keyword evidence="2" id="KW-0347">Helicase</keyword>
<feature type="region of interest" description="Disordered" evidence="1">
    <location>
        <begin position="1"/>
        <end position="23"/>
    </location>
</feature>
<keyword evidence="2" id="KW-0547">Nucleotide-binding</keyword>
<sequence>MADAVSSLSPSPRPLRALHGGRARSEPTIRLHVRCRLAPLSSCQLISTTAGRTKRAAARSLHSCSCSLGTSTATRAQKRPPPGRPFAPKTPVVSEGRDEDEALLVCPGCGIIMQDADPELPGYYQKRVVSGNLSGSLEILDEVDSDEFLEEEEVGIHGSPSKSDLDEDFLMDEDSEGEDYLDGTDDVGLGAGMGAAGLDWDVG</sequence>
<dbReference type="GO" id="GO:0004386">
    <property type="term" value="F:helicase activity"/>
    <property type="evidence" value="ECO:0007669"/>
    <property type="project" value="UniProtKB-KW"/>
</dbReference>
<organism evidence="2">
    <name type="scientific">Anthurium amnicola</name>
    <dbReference type="NCBI Taxonomy" id="1678845"/>
    <lineage>
        <taxon>Eukaryota</taxon>
        <taxon>Viridiplantae</taxon>
        <taxon>Streptophyta</taxon>
        <taxon>Embryophyta</taxon>
        <taxon>Tracheophyta</taxon>
        <taxon>Spermatophyta</taxon>
        <taxon>Magnoliopsida</taxon>
        <taxon>Liliopsida</taxon>
        <taxon>Araceae</taxon>
        <taxon>Pothoideae</taxon>
        <taxon>Potheae</taxon>
        <taxon>Anthurium</taxon>
    </lineage>
</organism>
<feature type="compositionally biased region" description="Low complexity" evidence="1">
    <location>
        <begin position="1"/>
        <end position="10"/>
    </location>
</feature>
<feature type="compositionally biased region" description="Acidic residues" evidence="1">
    <location>
        <begin position="165"/>
        <end position="185"/>
    </location>
</feature>
<gene>
    <name evidence="2" type="primary">Saci_0263</name>
    <name evidence="2" type="ORF">g.57394</name>
</gene>
<dbReference type="EMBL" id="GDJX01019318">
    <property type="protein sequence ID" value="JAT48618.1"/>
    <property type="molecule type" value="Transcribed_RNA"/>
</dbReference>
<feature type="non-terminal residue" evidence="2">
    <location>
        <position position="203"/>
    </location>
</feature>
<reference evidence="2" key="1">
    <citation type="submission" date="2015-07" db="EMBL/GenBank/DDBJ databases">
        <title>Transcriptome Assembly of Anthurium amnicola.</title>
        <authorList>
            <person name="Suzuki J."/>
        </authorList>
    </citation>
    <scope>NUCLEOTIDE SEQUENCE</scope>
</reference>
<accession>A0A1D1Y1U7</accession>